<keyword evidence="5" id="KW-0805">Transcription regulation</keyword>
<dbReference type="GO" id="GO:0003700">
    <property type="term" value="F:DNA-binding transcription factor activity"/>
    <property type="evidence" value="ECO:0007669"/>
    <property type="project" value="InterPro"/>
</dbReference>
<keyword evidence="2" id="KW-0677">Repeat</keyword>
<keyword evidence="3 7" id="KW-0863">Zinc-finger</keyword>
<organism evidence="10 11">
    <name type="scientific">Herrania umbratica</name>
    <dbReference type="NCBI Taxonomy" id="108875"/>
    <lineage>
        <taxon>Eukaryota</taxon>
        <taxon>Viridiplantae</taxon>
        <taxon>Streptophyta</taxon>
        <taxon>Embryophyta</taxon>
        <taxon>Tracheophyta</taxon>
        <taxon>Spermatophyta</taxon>
        <taxon>Magnoliopsida</taxon>
        <taxon>eudicotyledons</taxon>
        <taxon>Gunneridae</taxon>
        <taxon>Pentapetalae</taxon>
        <taxon>rosids</taxon>
        <taxon>malvids</taxon>
        <taxon>Malvales</taxon>
        <taxon>Malvaceae</taxon>
        <taxon>Byttnerioideae</taxon>
        <taxon>Herrania</taxon>
    </lineage>
</organism>
<dbReference type="OrthoDB" id="975071at2759"/>
<keyword evidence="4" id="KW-0862">Zinc</keyword>
<evidence type="ECO:0000256" key="1">
    <source>
        <dbReference type="ARBA" id="ARBA00022723"/>
    </source>
</evidence>
<feature type="region of interest" description="Disordered" evidence="8">
    <location>
        <begin position="143"/>
        <end position="165"/>
    </location>
</feature>
<accession>A0A6J0ZV21</accession>
<evidence type="ECO:0000256" key="5">
    <source>
        <dbReference type="ARBA" id="ARBA00023015"/>
    </source>
</evidence>
<proteinExistence type="predicted"/>
<dbReference type="PANTHER" id="PTHR45988:SF18">
    <property type="entry name" value="C2H2-TYPE ZINC FINGER FAMILY PROTEIN"/>
    <property type="match status" value="1"/>
</dbReference>
<evidence type="ECO:0000256" key="8">
    <source>
        <dbReference type="SAM" id="MobiDB-lite"/>
    </source>
</evidence>
<protein>
    <submittedName>
        <fullName evidence="11">Zinc finger protein ZAT4-like</fullName>
    </submittedName>
</protein>
<sequence>MVPGDTSIDFLVQKLNADRIIKFLEEGDGVPDQSQDPTIRVCRYCHREFKSAKALGGHLRIHSQYQSGSSHGKLRKPKRAKAVNGVHQCEICGKTFQTGQALGGHKTYHRVKPVVDPSRGWLVRRKAKEQLSGESGQVIDRFSRMPLPRPGELSGEEAHPSVQSNNQGVTKRLLDFDLNIPYIE</sequence>
<gene>
    <name evidence="11" type="primary">LOC110412346</name>
</gene>
<dbReference type="PROSITE" id="PS50157">
    <property type="entry name" value="ZINC_FINGER_C2H2_2"/>
    <property type="match status" value="2"/>
</dbReference>
<evidence type="ECO:0000256" key="7">
    <source>
        <dbReference type="PROSITE-ProRule" id="PRU00042"/>
    </source>
</evidence>
<dbReference type="GO" id="GO:0008270">
    <property type="term" value="F:zinc ion binding"/>
    <property type="evidence" value="ECO:0007669"/>
    <property type="project" value="UniProtKB-KW"/>
</dbReference>
<evidence type="ECO:0000313" key="11">
    <source>
        <dbReference type="RefSeq" id="XP_021278550.1"/>
    </source>
</evidence>
<name>A0A6J0ZV21_9ROSI</name>
<evidence type="ECO:0000256" key="3">
    <source>
        <dbReference type="ARBA" id="ARBA00022771"/>
    </source>
</evidence>
<keyword evidence="10" id="KW-1185">Reference proteome</keyword>
<dbReference type="SUPFAM" id="SSF57667">
    <property type="entry name" value="beta-beta-alpha zinc fingers"/>
    <property type="match status" value="1"/>
</dbReference>
<dbReference type="Pfam" id="PF13912">
    <property type="entry name" value="zf-C2H2_6"/>
    <property type="match status" value="2"/>
</dbReference>
<evidence type="ECO:0000256" key="2">
    <source>
        <dbReference type="ARBA" id="ARBA00022737"/>
    </source>
</evidence>
<reference evidence="11" key="1">
    <citation type="submission" date="2025-08" db="UniProtKB">
        <authorList>
            <consortium name="RefSeq"/>
        </authorList>
    </citation>
    <scope>IDENTIFICATION</scope>
    <source>
        <tissue evidence="11">Leaf</tissue>
    </source>
</reference>
<evidence type="ECO:0000313" key="10">
    <source>
        <dbReference type="Proteomes" id="UP000504621"/>
    </source>
</evidence>
<keyword evidence="1" id="KW-0479">Metal-binding</keyword>
<dbReference type="PROSITE" id="PS00028">
    <property type="entry name" value="ZINC_FINGER_C2H2_1"/>
    <property type="match status" value="2"/>
</dbReference>
<feature type="domain" description="C2H2-type" evidence="9">
    <location>
        <begin position="87"/>
        <end position="109"/>
    </location>
</feature>
<dbReference type="InterPro" id="IPR036236">
    <property type="entry name" value="Znf_C2H2_sf"/>
</dbReference>
<dbReference type="Proteomes" id="UP000504621">
    <property type="component" value="Unplaced"/>
</dbReference>
<evidence type="ECO:0000259" key="9">
    <source>
        <dbReference type="PROSITE" id="PS50157"/>
    </source>
</evidence>
<feature type="domain" description="C2H2-type" evidence="9">
    <location>
        <begin position="40"/>
        <end position="67"/>
    </location>
</feature>
<dbReference type="GO" id="GO:0005634">
    <property type="term" value="C:nucleus"/>
    <property type="evidence" value="ECO:0007669"/>
    <property type="project" value="TreeGrafter"/>
</dbReference>
<evidence type="ECO:0000256" key="4">
    <source>
        <dbReference type="ARBA" id="ARBA00022833"/>
    </source>
</evidence>
<dbReference type="GeneID" id="110412346"/>
<dbReference type="InterPro" id="IPR044653">
    <property type="entry name" value="AZF1/2/3-like"/>
</dbReference>
<evidence type="ECO:0000256" key="6">
    <source>
        <dbReference type="ARBA" id="ARBA00023163"/>
    </source>
</evidence>
<keyword evidence="6" id="KW-0804">Transcription</keyword>
<dbReference type="RefSeq" id="XP_021278550.1">
    <property type="nucleotide sequence ID" value="XM_021422875.1"/>
</dbReference>
<dbReference type="InterPro" id="IPR013087">
    <property type="entry name" value="Znf_C2H2_type"/>
</dbReference>
<dbReference type="Gene3D" id="3.30.160.60">
    <property type="entry name" value="Classic Zinc Finger"/>
    <property type="match status" value="1"/>
</dbReference>
<dbReference type="GO" id="GO:0000976">
    <property type="term" value="F:transcription cis-regulatory region binding"/>
    <property type="evidence" value="ECO:0007669"/>
    <property type="project" value="TreeGrafter"/>
</dbReference>
<dbReference type="SMART" id="SM00355">
    <property type="entry name" value="ZnF_C2H2"/>
    <property type="match status" value="2"/>
</dbReference>
<dbReference type="AlphaFoldDB" id="A0A6J0ZV21"/>
<dbReference type="PANTHER" id="PTHR45988">
    <property type="entry name" value="C2H2 TYPE ZINC FINGER TRANSCRIPTION FACTOR FAMILY-RELATED"/>
    <property type="match status" value="1"/>
</dbReference>